<keyword evidence="3" id="KW-1185">Reference proteome</keyword>
<comment type="caution">
    <text evidence="2">The sequence shown here is derived from an EMBL/GenBank/DDBJ whole genome shotgun (WGS) entry which is preliminary data.</text>
</comment>
<organism evidence="2 3">
    <name type="scientific">Hyphobacterium vulgare</name>
    <dbReference type="NCBI Taxonomy" id="1736751"/>
    <lineage>
        <taxon>Bacteria</taxon>
        <taxon>Pseudomonadati</taxon>
        <taxon>Pseudomonadota</taxon>
        <taxon>Alphaproteobacteria</taxon>
        <taxon>Maricaulales</taxon>
        <taxon>Maricaulaceae</taxon>
        <taxon>Hyphobacterium</taxon>
    </lineage>
</organism>
<protein>
    <submittedName>
        <fullName evidence="2">DUF2066 domain-containing protein</fullName>
    </submittedName>
</protein>
<evidence type="ECO:0000256" key="1">
    <source>
        <dbReference type="SAM" id="SignalP"/>
    </source>
</evidence>
<gene>
    <name evidence="2" type="ORF">ACFOOR_14690</name>
</gene>
<evidence type="ECO:0000313" key="3">
    <source>
        <dbReference type="Proteomes" id="UP001595379"/>
    </source>
</evidence>
<dbReference type="Proteomes" id="UP001595379">
    <property type="component" value="Unassembled WGS sequence"/>
</dbReference>
<accession>A0ABV7A175</accession>
<dbReference type="Pfam" id="PF09839">
    <property type="entry name" value="DUF2066"/>
    <property type="match status" value="1"/>
</dbReference>
<sequence length="346" mass="36681">MRIFLAVLALAFTAFAGSARADTPFTVTGVDIDASASNALEAQTVAMREGQVAATRVLINRLTLPEDRGNLPPIGAETAASLITGLQVTDEQRSATRYLGELTVNFSAREVRRFFNDAGVPYVDAQARETLILPVLRTGDGLLLWGGNPWMDAWREGGFIHALTPVRAPEGDAGRMFIDAQTAANFDTQALNDIAQAFGVQSVAVIIASGGDGGVSFNGTIFEFERGEVVATTPVSGSSGGYAGAAARVIDQLEDAWKRQVVVRGGSAAEIRVTVLYNSLEQWSRLQTALTGASLISNARLDAVSSTGAMMTLTYRGTAEQLRRELDARGAVLGQDPDMGLTVTPR</sequence>
<feature type="signal peptide" evidence="1">
    <location>
        <begin position="1"/>
        <end position="21"/>
    </location>
</feature>
<evidence type="ECO:0000313" key="2">
    <source>
        <dbReference type="EMBL" id="MFC2927353.1"/>
    </source>
</evidence>
<proteinExistence type="predicted"/>
<feature type="chain" id="PRO_5045652007" evidence="1">
    <location>
        <begin position="22"/>
        <end position="346"/>
    </location>
</feature>
<keyword evidence="1" id="KW-0732">Signal</keyword>
<reference evidence="3" key="1">
    <citation type="journal article" date="2019" name="Int. J. Syst. Evol. Microbiol.">
        <title>The Global Catalogue of Microorganisms (GCM) 10K type strain sequencing project: providing services to taxonomists for standard genome sequencing and annotation.</title>
        <authorList>
            <consortium name="The Broad Institute Genomics Platform"/>
            <consortium name="The Broad Institute Genome Sequencing Center for Infectious Disease"/>
            <person name="Wu L."/>
            <person name="Ma J."/>
        </authorList>
    </citation>
    <scope>NUCLEOTIDE SEQUENCE [LARGE SCALE GENOMIC DNA]</scope>
    <source>
        <strain evidence="3">KCTC 52487</strain>
    </source>
</reference>
<name>A0ABV7A175_9PROT</name>
<dbReference type="InterPro" id="IPR018642">
    <property type="entry name" value="DUF2066"/>
</dbReference>
<dbReference type="RefSeq" id="WP_343163338.1">
    <property type="nucleotide sequence ID" value="NZ_JBHRSV010000028.1"/>
</dbReference>
<dbReference type="EMBL" id="JBHRSV010000028">
    <property type="protein sequence ID" value="MFC2927353.1"/>
    <property type="molecule type" value="Genomic_DNA"/>
</dbReference>